<dbReference type="Proteomes" id="UP000318447">
    <property type="component" value="Unassembled WGS sequence"/>
</dbReference>
<evidence type="ECO:0000313" key="2">
    <source>
        <dbReference type="Proteomes" id="UP000318447"/>
    </source>
</evidence>
<protein>
    <submittedName>
        <fullName evidence="1">Uncharacterized protein</fullName>
    </submittedName>
</protein>
<comment type="caution">
    <text evidence="1">The sequence shown here is derived from an EMBL/GenBank/DDBJ whole genome shotgun (WGS) entry which is preliminary data.</text>
</comment>
<dbReference type="AlphaFoldDB" id="A0A504X3K4"/>
<gene>
    <name evidence="1" type="ORF">CGC21_11945</name>
</gene>
<proteinExistence type="predicted"/>
<sequence>MPEAVVLSDDGDVGAVHQPITFRPAGGRGSAPDGSKDSTVFSCEVSAEFVIAYNSSAVQLYMAVFMPTVLCRALRTAWHRAKCYGTLSKVSQRLRELFNAPHMTRWRLWQTPLRAREVECTVWEYATT</sequence>
<organism evidence="1 2">
    <name type="scientific">Leishmania donovani</name>
    <dbReference type="NCBI Taxonomy" id="5661"/>
    <lineage>
        <taxon>Eukaryota</taxon>
        <taxon>Discoba</taxon>
        <taxon>Euglenozoa</taxon>
        <taxon>Kinetoplastea</taxon>
        <taxon>Metakinetoplastina</taxon>
        <taxon>Trypanosomatida</taxon>
        <taxon>Trypanosomatidae</taxon>
        <taxon>Leishmaniinae</taxon>
        <taxon>Leishmania</taxon>
    </lineage>
</organism>
<evidence type="ECO:0000313" key="1">
    <source>
        <dbReference type="EMBL" id="TPP42704.1"/>
    </source>
</evidence>
<accession>A0A504X3K4</accession>
<dbReference type="EMBL" id="RHLC01000006">
    <property type="protein sequence ID" value="TPP42704.1"/>
    <property type="molecule type" value="Genomic_DNA"/>
</dbReference>
<reference evidence="2" key="1">
    <citation type="submission" date="2019-02" db="EMBL/GenBank/DDBJ databases">
        <title>FDA dAtabase for Regulatory Grade micrObial Sequences (FDA-ARGOS): Supporting development and validation of Infectious Disease Dx tests.</title>
        <authorList>
            <person name="Duncan R."/>
            <person name="Fisher C."/>
            <person name="Tallon L."/>
            <person name="Sadzewicz L."/>
            <person name="Sengamalay N."/>
            <person name="Ott S."/>
            <person name="Godinez A."/>
            <person name="Nagaraj S."/>
            <person name="Vavikolanu K."/>
            <person name="Nadendla S."/>
            <person name="Aluvathingal J."/>
            <person name="Sichtig H."/>
        </authorList>
    </citation>
    <scope>NUCLEOTIDE SEQUENCE [LARGE SCALE GENOMIC DNA]</scope>
    <source>
        <strain evidence="2">FDAARGOS_361</strain>
    </source>
</reference>
<name>A0A504X3K4_LEIDO</name>